<dbReference type="SUPFAM" id="SSF51445">
    <property type="entry name" value="(Trans)glycosidases"/>
    <property type="match status" value="1"/>
</dbReference>
<keyword evidence="3" id="KW-0326">Glycosidase</keyword>
<sequence>MKELLKRFALLSVVFCLFVACSFEEKDIRIVEDFNFDWSFKLGENPGASKLEFQDSDWQKINLPHDWSIEGTFSETNLTTVQGGALPAGIGWYRKTFTISEDWVDKSVSIEFGGVYRNSEVWINGHYLGKRPNGFISFAYDLTDHLNYGEQENVIAVKVDNSEQPNSRWYTGSGIYRNVRLVASEKLHVAHWGTCVTTPNVTKEKASVNYEVTIQNNSRLIKKFKLETKVYDADDREVGKVTTLEKLFPKEILAKASTIEVLNPKLWSLNTPYMYRVVTRIYEDSELVDNYSTLFGIRYVNFDAEKGFSLNGEPTKILGVCLHQDNGALGAVANKYAIERKLNILKDMGVNAIRTAHNPPSSELLELCDQMGFIVLDEAFDVWKRKKVTYDYSVNWDKWHKKDLEDFIKRDRNHPSVIMWSIGNEIPEQYDKSGIAITKELVDIVKSLDTTRPVTCALNENNPNKNFIYKSGALDVLGFNYKHEAYEDFPERFKGEKIIASESVSALATRGHYSMPSDSIQRWPEAHKVPFEGNEDFTVSAFDQVSTYWGSTHEETWKTIKKLDFVSGLFVWTGFDYLGEPTPYTYPARSSYFGIVDLAGFPKDVYFMYQSEWTTKPVLHIVPHWNWEEGQEVDVWVYYNNADEVELFLNGESLGSKSKQDDDLHVCWQLNFQPGTLKAVSRKNGKVVLEKEIHTAGEVSKIELVTNKEQIINDHYDLVYVTVNLLDSDGNFVPKADSLIHFEIEGGGEIVGVDNGYQANLSSFKAKEIKAFNGKCLVIIQSNGKDDDIKLSVSADEGAIKTFIEIETVQN</sequence>
<dbReference type="Gene3D" id="2.60.120.260">
    <property type="entry name" value="Galactose-binding domain-like"/>
    <property type="match status" value="1"/>
</dbReference>
<dbReference type="Proteomes" id="UP000295455">
    <property type="component" value="Unassembled WGS sequence"/>
</dbReference>
<dbReference type="Pfam" id="PF16355">
    <property type="entry name" value="DUF4982"/>
    <property type="match status" value="1"/>
</dbReference>
<dbReference type="InterPro" id="IPR006104">
    <property type="entry name" value="Glyco_hydro_2_N"/>
</dbReference>
<dbReference type="PANTHER" id="PTHR42732:SF1">
    <property type="entry name" value="BETA-MANNOSIDASE"/>
    <property type="match status" value="1"/>
</dbReference>
<dbReference type="PROSITE" id="PS00608">
    <property type="entry name" value="GLYCOSYL_HYDROL_F2_2"/>
    <property type="match status" value="1"/>
</dbReference>
<dbReference type="PROSITE" id="PS51257">
    <property type="entry name" value="PROKAR_LIPOPROTEIN"/>
    <property type="match status" value="1"/>
</dbReference>
<evidence type="ECO:0000256" key="1">
    <source>
        <dbReference type="ARBA" id="ARBA00007401"/>
    </source>
</evidence>
<dbReference type="AlphaFoldDB" id="A0A4R1RQF9"/>
<evidence type="ECO:0000259" key="5">
    <source>
        <dbReference type="Pfam" id="PF02836"/>
    </source>
</evidence>
<dbReference type="RefSeq" id="WP_132213723.1">
    <property type="nucleotide sequence ID" value="NZ_OX156936.1"/>
</dbReference>
<dbReference type="InterPro" id="IPR013783">
    <property type="entry name" value="Ig-like_fold"/>
</dbReference>
<dbReference type="InterPro" id="IPR051913">
    <property type="entry name" value="GH2_Domain-Containing"/>
</dbReference>
<dbReference type="InterPro" id="IPR017853">
    <property type="entry name" value="GH"/>
</dbReference>
<dbReference type="InterPro" id="IPR006102">
    <property type="entry name" value="Ig-like_GH2"/>
</dbReference>
<name>A0A4R1RQF9_9FLAO</name>
<feature type="domain" description="Glycoside hydrolase family 2 immunoglobulin-like beta-sandwich" evidence="4">
    <location>
        <begin position="196"/>
        <end position="298"/>
    </location>
</feature>
<evidence type="ECO:0000313" key="10">
    <source>
        <dbReference type="Proteomes" id="UP000295455"/>
    </source>
</evidence>
<evidence type="ECO:0000259" key="4">
    <source>
        <dbReference type="Pfam" id="PF00703"/>
    </source>
</evidence>
<gene>
    <name evidence="9" type="ORF">EV196_10153</name>
</gene>
<evidence type="ECO:0000256" key="2">
    <source>
        <dbReference type="ARBA" id="ARBA00022801"/>
    </source>
</evidence>
<dbReference type="PRINTS" id="PR00132">
    <property type="entry name" value="GLHYDRLASE2"/>
</dbReference>
<protein>
    <submittedName>
        <fullName evidence="9">Beta-galactosidase</fullName>
    </submittedName>
</protein>
<dbReference type="InterPro" id="IPR008979">
    <property type="entry name" value="Galactose-bd-like_sf"/>
</dbReference>
<reference evidence="9 10" key="1">
    <citation type="submission" date="2019-03" db="EMBL/GenBank/DDBJ databases">
        <title>Genomic Encyclopedia of Type Strains, Phase IV (KMG-IV): sequencing the most valuable type-strain genomes for metagenomic binning, comparative biology and taxonomic classification.</title>
        <authorList>
            <person name="Goeker M."/>
        </authorList>
    </citation>
    <scope>NUCLEOTIDE SEQUENCE [LARGE SCALE GENOMIC DNA]</scope>
    <source>
        <strain evidence="9 10">DSM 18792</strain>
    </source>
</reference>
<dbReference type="Pfam" id="PF18565">
    <property type="entry name" value="Glyco_hydro2_C5"/>
    <property type="match status" value="1"/>
</dbReference>
<organism evidence="9 10">
    <name type="scientific">Mariniflexile fucanivorans</name>
    <dbReference type="NCBI Taxonomy" id="264023"/>
    <lineage>
        <taxon>Bacteria</taxon>
        <taxon>Pseudomonadati</taxon>
        <taxon>Bacteroidota</taxon>
        <taxon>Flavobacteriia</taxon>
        <taxon>Flavobacteriales</taxon>
        <taxon>Flavobacteriaceae</taxon>
        <taxon>Mariniflexile</taxon>
    </lineage>
</organism>
<dbReference type="GO" id="GO:0005975">
    <property type="term" value="P:carbohydrate metabolic process"/>
    <property type="evidence" value="ECO:0007669"/>
    <property type="project" value="InterPro"/>
</dbReference>
<evidence type="ECO:0000256" key="3">
    <source>
        <dbReference type="ARBA" id="ARBA00023295"/>
    </source>
</evidence>
<proteinExistence type="inferred from homology"/>
<evidence type="ECO:0000259" key="7">
    <source>
        <dbReference type="Pfam" id="PF16355"/>
    </source>
</evidence>
<dbReference type="Pfam" id="PF02836">
    <property type="entry name" value="Glyco_hydro_2_C"/>
    <property type="match status" value="1"/>
</dbReference>
<dbReference type="InterPro" id="IPR023232">
    <property type="entry name" value="Glyco_hydro_2_AS"/>
</dbReference>
<dbReference type="InterPro" id="IPR036156">
    <property type="entry name" value="Beta-gal/glucu_dom_sf"/>
</dbReference>
<comment type="caution">
    <text evidence="9">The sequence shown here is derived from an EMBL/GenBank/DDBJ whole genome shotgun (WGS) entry which is preliminary data.</text>
</comment>
<keyword evidence="2" id="KW-0378">Hydrolase</keyword>
<dbReference type="SUPFAM" id="SSF49785">
    <property type="entry name" value="Galactose-binding domain-like"/>
    <property type="match status" value="1"/>
</dbReference>
<dbReference type="Pfam" id="PF02837">
    <property type="entry name" value="Glyco_hydro_2_N"/>
    <property type="match status" value="1"/>
</dbReference>
<dbReference type="SUPFAM" id="SSF49303">
    <property type="entry name" value="beta-Galactosidase/glucuronidase domain"/>
    <property type="match status" value="1"/>
</dbReference>
<feature type="domain" description="Glycoside hydrolase family 2 catalytic" evidence="5">
    <location>
        <begin position="306"/>
        <end position="490"/>
    </location>
</feature>
<feature type="domain" description="Glycosyl hydrolases family 2 sugar binding" evidence="6">
    <location>
        <begin position="34"/>
        <end position="182"/>
    </location>
</feature>
<evidence type="ECO:0000259" key="8">
    <source>
        <dbReference type="Pfam" id="PF18565"/>
    </source>
</evidence>
<feature type="domain" description="DUF4982" evidence="7">
    <location>
        <begin position="630"/>
        <end position="688"/>
    </location>
</feature>
<evidence type="ECO:0000259" key="6">
    <source>
        <dbReference type="Pfam" id="PF02837"/>
    </source>
</evidence>
<dbReference type="Pfam" id="PF00703">
    <property type="entry name" value="Glyco_hydro_2"/>
    <property type="match status" value="1"/>
</dbReference>
<dbReference type="OrthoDB" id="9801077at2"/>
<dbReference type="Gene3D" id="3.20.20.80">
    <property type="entry name" value="Glycosidases"/>
    <property type="match status" value="1"/>
</dbReference>
<dbReference type="Gene3D" id="2.60.40.10">
    <property type="entry name" value="Immunoglobulins"/>
    <property type="match status" value="3"/>
</dbReference>
<comment type="similarity">
    <text evidence="1">Belongs to the glycosyl hydrolase 2 family.</text>
</comment>
<dbReference type="GO" id="GO:0004553">
    <property type="term" value="F:hydrolase activity, hydrolyzing O-glycosyl compounds"/>
    <property type="evidence" value="ECO:0007669"/>
    <property type="project" value="InterPro"/>
</dbReference>
<dbReference type="InterPro" id="IPR006101">
    <property type="entry name" value="Glyco_hydro_2"/>
</dbReference>
<accession>A0A4R1RQF9</accession>
<dbReference type="EMBL" id="SLUP01000001">
    <property type="protein sequence ID" value="TCL68638.1"/>
    <property type="molecule type" value="Genomic_DNA"/>
</dbReference>
<evidence type="ECO:0000313" key="9">
    <source>
        <dbReference type="EMBL" id="TCL68638.1"/>
    </source>
</evidence>
<dbReference type="InterPro" id="IPR032311">
    <property type="entry name" value="DUF4982"/>
</dbReference>
<keyword evidence="10" id="KW-1185">Reference proteome</keyword>
<feature type="domain" description="Glycoside hydrolase family 2" evidence="8">
    <location>
        <begin position="702"/>
        <end position="797"/>
    </location>
</feature>
<dbReference type="InterPro" id="IPR006103">
    <property type="entry name" value="Glyco_hydro_2_cat"/>
</dbReference>
<dbReference type="PANTHER" id="PTHR42732">
    <property type="entry name" value="BETA-GALACTOSIDASE"/>
    <property type="match status" value="1"/>
</dbReference>
<dbReference type="InterPro" id="IPR040605">
    <property type="entry name" value="Glyco_hydro2_dom5"/>
</dbReference>